<dbReference type="PANTHER" id="PTHR11481:SF64">
    <property type="entry name" value="FC RECEPTOR-LIKE PROTEIN 4"/>
    <property type="match status" value="1"/>
</dbReference>
<proteinExistence type="predicted"/>
<dbReference type="PROSITE" id="PS50835">
    <property type="entry name" value="IG_LIKE"/>
    <property type="match status" value="3"/>
</dbReference>
<reference evidence="6 7" key="1">
    <citation type="journal article" date="2021" name="Sci. Rep.">
        <title>Chromosome anchoring in Senegalese sole (Solea senegalensis) reveals sex-associated markers and genome rearrangements in flatfish.</title>
        <authorList>
            <person name="Guerrero-Cozar I."/>
            <person name="Gomez-Garrido J."/>
            <person name="Berbel C."/>
            <person name="Martinez-Blanch J.F."/>
            <person name="Alioto T."/>
            <person name="Claros M.G."/>
            <person name="Gagnaire P.A."/>
            <person name="Manchado M."/>
        </authorList>
    </citation>
    <scope>NUCLEOTIDE SEQUENCE [LARGE SCALE GENOMIC DNA]</scope>
    <source>
        <strain evidence="6">Sse05_10M</strain>
    </source>
</reference>
<dbReference type="EMBL" id="JAGKHQ010000010">
    <property type="protein sequence ID" value="KAG7507261.1"/>
    <property type="molecule type" value="Genomic_DNA"/>
</dbReference>
<dbReference type="GO" id="GO:0009897">
    <property type="term" value="C:external side of plasma membrane"/>
    <property type="evidence" value="ECO:0007669"/>
    <property type="project" value="TreeGrafter"/>
</dbReference>
<feature type="domain" description="Ig-like" evidence="5">
    <location>
        <begin position="207"/>
        <end position="267"/>
    </location>
</feature>
<feature type="signal peptide" evidence="4">
    <location>
        <begin position="1"/>
        <end position="19"/>
    </location>
</feature>
<dbReference type="InterPro" id="IPR007110">
    <property type="entry name" value="Ig-like_dom"/>
</dbReference>
<dbReference type="InterPro" id="IPR003598">
    <property type="entry name" value="Ig_sub2"/>
</dbReference>
<keyword evidence="3" id="KW-0812">Transmembrane</keyword>
<accession>A0AAV6RPA4</accession>
<evidence type="ECO:0000256" key="2">
    <source>
        <dbReference type="ARBA" id="ARBA00023157"/>
    </source>
</evidence>
<dbReference type="Pfam" id="PF13895">
    <property type="entry name" value="Ig_2"/>
    <property type="match status" value="1"/>
</dbReference>
<organism evidence="6 7">
    <name type="scientific">Solea senegalensis</name>
    <name type="common">Senegalese sole</name>
    <dbReference type="NCBI Taxonomy" id="28829"/>
    <lineage>
        <taxon>Eukaryota</taxon>
        <taxon>Metazoa</taxon>
        <taxon>Chordata</taxon>
        <taxon>Craniata</taxon>
        <taxon>Vertebrata</taxon>
        <taxon>Euteleostomi</taxon>
        <taxon>Actinopterygii</taxon>
        <taxon>Neopterygii</taxon>
        <taxon>Teleostei</taxon>
        <taxon>Neoteleostei</taxon>
        <taxon>Acanthomorphata</taxon>
        <taxon>Carangaria</taxon>
        <taxon>Pleuronectiformes</taxon>
        <taxon>Pleuronectoidei</taxon>
        <taxon>Soleidae</taxon>
        <taxon>Solea</taxon>
    </lineage>
</organism>
<protein>
    <submittedName>
        <fullName evidence="6">B-cell receptor CD22-like</fullName>
    </submittedName>
</protein>
<keyword evidence="3" id="KW-0472">Membrane</keyword>
<sequence>MSGRTLLLLLTVCAHHARCQRKPTVSMLPTLKEIFIGDLFYLRCDTTSPVKWYFNDEEQLQQTGNTWKFTVASPKHSGSYQCEHNGRKSDTFPIDVVDFSPMASLTINTGHPVMQSGRAVILQLDNEEGLQGWRCRVYRRANETKTIKFKLKSNKTADIYTEMRSGVPETIFWCTNRTQGDRSNQIIIRTSDKALSLEMYPLPAVIGESLTLKCLVWGTDQISNAVFYKDDNVLSEATSTFVISKVTEVTQGRYKCEATYTHKAYISGPPYHETSDVQDVLVQAPPAKAVLSVDSGLLSCSCPQCRSDFSHRWYYKSDSQSWESVVGDSHLMAPRRSGTYACRAVRNNRKSFLSNTYVYDSHGGPSLPLIILFILLPLAGTLISAAVCYTLWKKRHSPGPIYEDVALRLQDGGDRYETVRKGGREAEYDTLNKGAAGGERKEADYQALEKGEMKEGVYHTLGTEGETGAQGGYEALKKAGMKEGVYHTLGTEGNRGPGRVQKH</sequence>
<feature type="domain" description="Ig-like" evidence="5">
    <location>
        <begin position="23"/>
        <end position="82"/>
    </location>
</feature>
<evidence type="ECO:0000256" key="1">
    <source>
        <dbReference type="ARBA" id="ARBA00022729"/>
    </source>
</evidence>
<gene>
    <name evidence="6" type="ORF">JOB18_028541</name>
</gene>
<feature type="transmembrane region" description="Helical" evidence="3">
    <location>
        <begin position="369"/>
        <end position="392"/>
    </location>
</feature>
<keyword evidence="3" id="KW-1133">Transmembrane helix</keyword>
<evidence type="ECO:0000313" key="6">
    <source>
        <dbReference type="EMBL" id="KAG7507261.1"/>
    </source>
</evidence>
<comment type="caution">
    <text evidence="6">The sequence shown here is derived from an EMBL/GenBank/DDBJ whole genome shotgun (WGS) entry which is preliminary data.</text>
</comment>
<evidence type="ECO:0000256" key="3">
    <source>
        <dbReference type="SAM" id="Phobius"/>
    </source>
</evidence>
<feature type="domain" description="Ig-like" evidence="5">
    <location>
        <begin position="269"/>
        <end position="354"/>
    </location>
</feature>
<dbReference type="GO" id="GO:0004888">
    <property type="term" value="F:transmembrane signaling receptor activity"/>
    <property type="evidence" value="ECO:0007669"/>
    <property type="project" value="TreeGrafter"/>
</dbReference>
<name>A0AAV6RPA4_SOLSE</name>
<dbReference type="Proteomes" id="UP000693946">
    <property type="component" value="Linkage Group LG18"/>
</dbReference>
<evidence type="ECO:0000256" key="4">
    <source>
        <dbReference type="SAM" id="SignalP"/>
    </source>
</evidence>
<dbReference type="SMART" id="SM00409">
    <property type="entry name" value="IG"/>
    <property type="match status" value="2"/>
</dbReference>
<keyword evidence="1 4" id="KW-0732">Signal</keyword>
<dbReference type="SMART" id="SM00408">
    <property type="entry name" value="IGc2"/>
    <property type="match status" value="2"/>
</dbReference>
<keyword evidence="6" id="KW-0675">Receptor</keyword>
<dbReference type="InterPro" id="IPR003599">
    <property type="entry name" value="Ig_sub"/>
</dbReference>
<feature type="chain" id="PRO_5043798301" evidence="4">
    <location>
        <begin position="20"/>
        <end position="503"/>
    </location>
</feature>
<keyword evidence="2" id="KW-1015">Disulfide bond</keyword>
<dbReference type="InterPro" id="IPR050488">
    <property type="entry name" value="Ig_Fc_receptor"/>
</dbReference>
<dbReference type="AlphaFoldDB" id="A0AAV6RPA4"/>
<dbReference type="GO" id="GO:0007166">
    <property type="term" value="P:cell surface receptor signaling pathway"/>
    <property type="evidence" value="ECO:0007669"/>
    <property type="project" value="TreeGrafter"/>
</dbReference>
<evidence type="ECO:0000259" key="5">
    <source>
        <dbReference type="PROSITE" id="PS50835"/>
    </source>
</evidence>
<evidence type="ECO:0000313" key="7">
    <source>
        <dbReference type="Proteomes" id="UP000693946"/>
    </source>
</evidence>
<dbReference type="PANTHER" id="PTHR11481">
    <property type="entry name" value="IMMUNOGLOBULIN FC RECEPTOR"/>
    <property type="match status" value="1"/>
</dbReference>
<keyword evidence="7" id="KW-1185">Reference proteome</keyword>
<dbReference type="GO" id="GO:0006955">
    <property type="term" value="P:immune response"/>
    <property type="evidence" value="ECO:0007669"/>
    <property type="project" value="TreeGrafter"/>
</dbReference>